<keyword evidence="2" id="KW-1185">Reference proteome</keyword>
<proteinExistence type="predicted"/>
<protein>
    <recommendedName>
        <fullName evidence="3">Aminoglycoside phosphotransferase domain-containing protein</fullName>
    </recommendedName>
</protein>
<evidence type="ECO:0008006" key="3">
    <source>
        <dbReference type="Google" id="ProtNLM"/>
    </source>
</evidence>
<dbReference type="Proteomes" id="UP000578449">
    <property type="component" value="Unassembled WGS sequence"/>
</dbReference>
<dbReference type="EMBL" id="JACHGN010000021">
    <property type="protein sequence ID" value="MBB5138102.1"/>
    <property type="molecule type" value="Genomic_DNA"/>
</dbReference>
<organism evidence="1 2">
    <name type="scientific">Thermocatellispora tengchongensis</name>
    <dbReference type="NCBI Taxonomy" id="1073253"/>
    <lineage>
        <taxon>Bacteria</taxon>
        <taxon>Bacillati</taxon>
        <taxon>Actinomycetota</taxon>
        <taxon>Actinomycetes</taxon>
        <taxon>Streptosporangiales</taxon>
        <taxon>Streptosporangiaceae</taxon>
        <taxon>Thermocatellispora</taxon>
    </lineage>
</organism>
<evidence type="ECO:0000313" key="1">
    <source>
        <dbReference type="EMBL" id="MBB5138102.1"/>
    </source>
</evidence>
<dbReference type="SUPFAM" id="SSF56112">
    <property type="entry name" value="Protein kinase-like (PK-like)"/>
    <property type="match status" value="1"/>
</dbReference>
<comment type="caution">
    <text evidence="1">The sequence shown here is derived from an EMBL/GenBank/DDBJ whole genome shotgun (WGS) entry which is preliminary data.</text>
</comment>
<accession>A0A840PG23</accession>
<name>A0A840PG23_9ACTN</name>
<evidence type="ECO:0000313" key="2">
    <source>
        <dbReference type="Proteomes" id="UP000578449"/>
    </source>
</evidence>
<dbReference type="Gene3D" id="3.90.1200.10">
    <property type="match status" value="1"/>
</dbReference>
<sequence length="296" mass="31650">MGWEEVPEAARDDVREVLGERYGELVEIEPASAGIMPGVAARLRAERGSLFLKGCPAGHPAGRLHARERWAGEVMPAAVPTPRLEWSSHDHGWITLLFAYQPGRRPDLAPGSPDLPAVIDLVAGLGSFLTPCPEEFAVPAAENVEALLAKARHMLTREDLPGHGRYAAALHGFGVEAVAGDTLVHYDLSAGNLKVHEGAASVLDWGFACTGADWLDAALFAPRLVEAGHPPRQVEALYADVPAWQAAPRDVVAGLAAAWTLFRAYKAEHGPPDARGARRRAAAAGRVWMEHCLSTA</sequence>
<reference evidence="1 2" key="1">
    <citation type="submission" date="2020-08" db="EMBL/GenBank/DDBJ databases">
        <title>Genomic Encyclopedia of Type Strains, Phase IV (KMG-IV): sequencing the most valuable type-strain genomes for metagenomic binning, comparative biology and taxonomic classification.</title>
        <authorList>
            <person name="Goeker M."/>
        </authorList>
    </citation>
    <scope>NUCLEOTIDE SEQUENCE [LARGE SCALE GENOMIC DNA]</scope>
    <source>
        <strain evidence="1 2">DSM 45615</strain>
    </source>
</reference>
<dbReference type="InterPro" id="IPR011009">
    <property type="entry name" value="Kinase-like_dom_sf"/>
</dbReference>
<dbReference type="RefSeq" id="WP_185054973.1">
    <property type="nucleotide sequence ID" value="NZ_BAABIX010000030.1"/>
</dbReference>
<dbReference type="AlphaFoldDB" id="A0A840PG23"/>
<gene>
    <name evidence="1" type="ORF">HNP84_007855</name>
</gene>